<accession>E1QHD9</accession>
<dbReference type="KEGG" id="dbr:Deba_1614"/>
<organism evidence="3 4">
    <name type="scientific">Desulfarculus baarsii (strain ATCC 33931 / DSM 2075 / LMG 7858 / VKM B-1802 / 2st14)</name>
    <dbReference type="NCBI Taxonomy" id="644282"/>
    <lineage>
        <taxon>Bacteria</taxon>
        <taxon>Pseudomonadati</taxon>
        <taxon>Thermodesulfobacteriota</taxon>
        <taxon>Desulfarculia</taxon>
        <taxon>Desulfarculales</taxon>
        <taxon>Desulfarculaceae</taxon>
        <taxon>Desulfarculus</taxon>
    </lineage>
</organism>
<dbReference type="STRING" id="644282.Deba_1614"/>
<reference evidence="3 4" key="1">
    <citation type="journal article" date="2010" name="Stand. Genomic Sci.">
        <title>Complete genome sequence of Desulfarculus baarsii type strain (2st14).</title>
        <authorList>
            <person name="Sun H."/>
            <person name="Spring S."/>
            <person name="Lapidus A."/>
            <person name="Davenport K."/>
            <person name="Del Rio T.G."/>
            <person name="Tice H."/>
            <person name="Nolan M."/>
            <person name="Copeland A."/>
            <person name="Cheng J.F."/>
            <person name="Lucas S."/>
            <person name="Tapia R."/>
            <person name="Goodwin L."/>
            <person name="Pitluck S."/>
            <person name="Ivanova N."/>
            <person name="Pagani I."/>
            <person name="Mavromatis K."/>
            <person name="Ovchinnikova G."/>
            <person name="Pati A."/>
            <person name="Chen A."/>
            <person name="Palaniappan K."/>
            <person name="Hauser L."/>
            <person name="Chang Y.J."/>
            <person name="Jeffries C.D."/>
            <person name="Detter J.C."/>
            <person name="Han C."/>
            <person name="Rohde M."/>
            <person name="Brambilla E."/>
            <person name="Goker M."/>
            <person name="Woyke T."/>
            <person name="Bristow J."/>
            <person name="Eisen J.A."/>
            <person name="Markowitz V."/>
            <person name="Hugenholtz P."/>
            <person name="Kyrpides N.C."/>
            <person name="Klenk H.P."/>
            <person name="Land M."/>
        </authorList>
    </citation>
    <scope>NUCLEOTIDE SEQUENCE [LARGE SCALE GENOMIC DNA]</scope>
    <source>
        <strain evidence="4">ATCC 33931 / DSM 2075 / LMG 7858 / VKM B-1802 / 2st14</strain>
    </source>
</reference>
<evidence type="ECO:0000313" key="4">
    <source>
        <dbReference type="Proteomes" id="UP000009047"/>
    </source>
</evidence>
<protein>
    <recommendedName>
        <fullName evidence="5">DUF4872 domain-containing protein</fullName>
    </recommendedName>
</protein>
<feature type="domain" description="Butirosin biosynthesis protein H N-terminal" evidence="1">
    <location>
        <begin position="13"/>
        <end position="140"/>
    </location>
</feature>
<dbReference type="RefSeq" id="WP_013258435.1">
    <property type="nucleotide sequence ID" value="NC_014365.1"/>
</dbReference>
<dbReference type="InterPro" id="IPR032369">
    <property type="entry name" value="DUF4872"/>
</dbReference>
<dbReference type="Proteomes" id="UP000009047">
    <property type="component" value="Chromosome"/>
</dbReference>
<dbReference type="HOGENOM" id="CLU_069568_0_0_7"/>
<sequence length="324" mass="35832">MVLLPVTHQPGRHCASSGARDLACFHGLELSEAMCFGLGAGLGLWLMEAASPSRLIHLRSHDMEAQFFRRIGQDFRWTRFVDGPASHQGLIAALDDGRPALLRSDIYHLPYYNTKTHFPGHVIVAWGYDQAAEEFLLSDTERSELQRTPFAAVQLARFSTDGYFKMNGDMYAPAALTDPGPLAPAVAQAIVFCSRRLLEGHGGHGGLTDMARWLAQMPAWGELPDWRWTTRFCYQMIERRGTGGGGFRLMYADFLDEAAELLPEVGRLKLPALMRALAADWTALAMALKDASERDAPDFGRATEALAAVARAEVQYHRQAVLLA</sequence>
<dbReference type="eggNOG" id="COG4990">
    <property type="taxonomic scope" value="Bacteria"/>
</dbReference>
<gene>
    <name evidence="3" type="ordered locus">Deba_1614</name>
</gene>
<evidence type="ECO:0000259" key="1">
    <source>
        <dbReference type="Pfam" id="PF14399"/>
    </source>
</evidence>
<dbReference type="AlphaFoldDB" id="E1QHD9"/>
<dbReference type="InterPro" id="IPR026935">
    <property type="entry name" value="BtrH_N"/>
</dbReference>
<dbReference type="Pfam" id="PF14399">
    <property type="entry name" value="BtrH_N"/>
    <property type="match status" value="1"/>
</dbReference>
<feature type="domain" description="DUF4872" evidence="2">
    <location>
        <begin position="152"/>
        <end position="319"/>
    </location>
</feature>
<dbReference type="OrthoDB" id="4075615at2"/>
<evidence type="ECO:0000313" key="3">
    <source>
        <dbReference type="EMBL" id="ADK84982.1"/>
    </source>
</evidence>
<proteinExistence type="predicted"/>
<name>E1QHD9_DESB2</name>
<evidence type="ECO:0000259" key="2">
    <source>
        <dbReference type="Pfam" id="PF16169"/>
    </source>
</evidence>
<dbReference type="EMBL" id="CP002085">
    <property type="protein sequence ID" value="ADK84982.1"/>
    <property type="molecule type" value="Genomic_DNA"/>
</dbReference>
<evidence type="ECO:0008006" key="5">
    <source>
        <dbReference type="Google" id="ProtNLM"/>
    </source>
</evidence>
<keyword evidence="4" id="KW-1185">Reference proteome</keyword>
<dbReference type="Pfam" id="PF16169">
    <property type="entry name" value="DUF4872"/>
    <property type="match status" value="1"/>
</dbReference>